<organism evidence="3 4">
    <name type="scientific">Chaetomium fimeti</name>
    <dbReference type="NCBI Taxonomy" id="1854472"/>
    <lineage>
        <taxon>Eukaryota</taxon>
        <taxon>Fungi</taxon>
        <taxon>Dikarya</taxon>
        <taxon>Ascomycota</taxon>
        <taxon>Pezizomycotina</taxon>
        <taxon>Sordariomycetes</taxon>
        <taxon>Sordariomycetidae</taxon>
        <taxon>Sordariales</taxon>
        <taxon>Chaetomiaceae</taxon>
        <taxon>Chaetomium</taxon>
    </lineage>
</organism>
<dbReference type="Pfam" id="PF06985">
    <property type="entry name" value="HET"/>
    <property type="match status" value="1"/>
</dbReference>
<dbReference type="Proteomes" id="UP001278766">
    <property type="component" value="Unassembled WGS sequence"/>
</dbReference>
<dbReference type="EMBL" id="JAUEPN010000005">
    <property type="protein sequence ID" value="KAK3293869.1"/>
    <property type="molecule type" value="Genomic_DNA"/>
</dbReference>
<evidence type="ECO:0000259" key="2">
    <source>
        <dbReference type="Pfam" id="PF06985"/>
    </source>
</evidence>
<evidence type="ECO:0000313" key="4">
    <source>
        <dbReference type="Proteomes" id="UP001278766"/>
    </source>
</evidence>
<protein>
    <submittedName>
        <fullName evidence="3">Heterokaryon incompatibility protein-domain-containing protein</fullName>
    </submittedName>
</protein>
<sequence length="711" mass="79816">MSRRIWKETREGLSIVIRTAFQSKTDTSDEESEEEPPKKDPQTTHTSKTKYKHKPLTDKSSIRLLELLPGARQDDIACSLRECRIDDCRGAYEALSYVWGDETKRTPVWIGERTLDVTENLASALRDLRKPDQLRTLWADAMCINQADRPERNHQVSVMDEIYRSASRTVVYLGPNVKDYTDRAYAMLDELAAEAISREHSPNVSSFLSGNVTISLLDRKHVDSVLYERYKEEFVAGIHIAEAAWWSRAWTVQEILLASHAVVVTGSRSMDWQRFCTGVDYAFAIGILTSLMIGQVADPTVMPYLSMRALTQVRKKSSDALSMQASNTPVPTQDMLRMLIHCRFRQAMDPRDKSGLGLEPDYAAPTSVVYTNAAKQLLLRSDSLDLFGACTPTAMDGLPSWAPDWSDTSSVPRPLMDDAFGNPRQTHASARTHPSPRFLNATNTTTNTITPTPIPTPTLLLTGHELTTITALTPTIPRLQFDMDAFTVSPLQGDPNTLFNRLRRLGLVFSYLAELYTQLSAVVPQVGTFAEWESFARSQPPQNPTPKPAEGAMYDPLAVYWRTLCAGAGAEAVEGARAGAEETARLFYAWRASLRPLARFHEWCVHRALRPVVFLGYLRLTWKGYSEFARRIEMVYERRLGRGENGFLMLVPEGAEVGDRVVVVKGGRVPLVLRRDGDGRGDYRLVGEAYVEGIMDGEAFDEEMCVDMRIR</sequence>
<dbReference type="InterPro" id="IPR052895">
    <property type="entry name" value="HetReg/Transcr_Mod"/>
</dbReference>
<feature type="region of interest" description="Disordered" evidence="1">
    <location>
        <begin position="424"/>
        <end position="454"/>
    </location>
</feature>
<dbReference type="InterPro" id="IPR010730">
    <property type="entry name" value="HET"/>
</dbReference>
<comment type="caution">
    <text evidence="3">The sequence shown here is derived from an EMBL/GenBank/DDBJ whole genome shotgun (WGS) entry which is preliminary data.</text>
</comment>
<name>A0AAE0LR75_9PEZI</name>
<dbReference type="RefSeq" id="XP_062657383.1">
    <property type="nucleotide sequence ID" value="XM_062806681.1"/>
</dbReference>
<dbReference type="Pfam" id="PF26639">
    <property type="entry name" value="Het-6_barrel"/>
    <property type="match status" value="1"/>
</dbReference>
<dbReference type="PANTHER" id="PTHR24148:SF64">
    <property type="entry name" value="HETEROKARYON INCOMPATIBILITY DOMAIN-CONTAINING PROTEIN"/>
    <property type="match status" value="1"/>
</dbReference>
<reference evidence="3" key="1">
    <citation type="journal article" date="2023" name="Mol. Phylogenet. Evol.">
        <title>Genome-scale phylogeny and comparative genomics of the fungal order Sordariales.</title>
        <authorList>
            <person name="Hensen N."/>
            <person name="Bonometti L."/>
            <person name="Westerberg I."/>
            <person name="Brannstrom I.O."/>
            <person name="Guillou S."/>
            <person name="Cros-Aarteil S."/>
            <person name="Calhoun S."/>
            <person name="Haridas S."/>
            <person name="Kuo A."/>
            <person name="Mondo S."/>
            <person name="Pangilinan J."/>
            <person name="Riley R."/>
            <person name="LaButti K."/>
            <person name="Andreopoulos B."/>
            <person name="Lipzen A."/>
            <person name="Chen C."/>
            <person name="Yan M."/>
            <person name="Daum C."/>
            <person name="Ng V."/>
            <person name="Clum A."/>
            <person name="Steindorff A."/>
            <person name="Ohm R.A."/>
            <person name="Martin F."/>
            <person name="Silar P."/>
            <person name="Natvig D.O."/>
            <person name="Lalanne C."/>
            <person name="Gautier V."/>
            <person name="Ament-Velasquez S.L."/>
            <person name="Kruys A."/>
            <person name="Hutchinson M.I."/>
            <person name="Powell A.J."/>
            <person name="Barry K."/>
            <person name="Miller A.N."/>
            <person name="Grigoriev I.V."/>
            <person name="Debuchy R."/>
            <person name="Gladieux P."/>
            <person name="Hiltunen Thoren M."/>
            <person name="Johannesson H."/>
        </authorList>
    </citation>
    <scope>NUCLEOTIDE SEQUENCE</scope>
    <source>
        <strain evidence="3">CBS 168.71</strain>
    </source>
</reference>
<dbReference type="AlphaFoldDB" id="A0AAE0LR75"/>
<dbReference type="GeneID" id="87843629"/>
<gene>
    <name evidence="3" type="ORF">B0H64DRAFT_442968</name>
</gene>
<evidence type="ECO:0000313" key="3">
    <source>
        <dbReference type="EMBL" id="KAK3293869.1"/>
    </source>
</evidence>
<accession>A0AAE0LR75</accession>
<evidence type="ECO:0000256" key="1">
    <source>
        <dbReference type="SAM" id="MobiDB-lite"/>
    </source>
</evidence>
<reference evidence="3" key="2">
    <citation type="submission" date="2023-06" db="EMBL/GenBank/DDBJ databases">
        <authorList>
            <consortium name="Lawrence Berkeley National Laboratory"/>
            <person name="Haridas S."/>
            <person name="Hensen N."/>
            <person name="Bonometti L."/>
            <person name="Westerberg I."/>
            <person name="Brannstrom I.O."/>
            <person name="Guillou S."/>
            <person name="Cros-Aarteil S."/>
            <person name="Calhoun S."/>
            <person name="Kuo A."/>
            <person name="Mondo S."/>
            <person name="Pangilinan J."/>
            <person name="Riley R."/>
            <person name="Labutti K."/>
            <person name="Andreopoulos B."/>
            <person name="Lipzen A."/>
            <person name="Chen C."/>
            <person name="Yanf M."/>
            <person name="Daum C."/>
            <person name="Ng V."/>
            <person name="Clum A."/>
            <person name="Steindorff A."/>
            <person name="Ohm R."/>
            <person name="Martin F."/>
            <person name="Silar P."/>
            <person name="Natvig D."/>
            <person name="Lalanne C."/>
            <person name="Gautier V."/>
            <person name="Ament-Velasquez S.L."/>
            <person name="Kruys A."/>
            <person name="Hutchinson M.I."/>
            <person name="Powell A.J."/>
            <person name="Barry K."/>
            <person name="Miller A.N."/>
            <person name="Grigoriev I.V."/>
            <person name="Debuchy R."/>
            <person name="Gladieux P."/>
            <person name="Thoren M.H."/>
            <person name="Johannesson H."/>
        </authorList>
    </citation>
    <scope>NUCLEOTIDE SEQUENCE</scope>
    <source>
        <strain evidence="3">CBS 168.71</strain>
    </source>
</reference>
<feature type="domain" description="Heterokaryon incompatibility" evidence="2">
    <location>
        <begin position="92"/>
        <end position="254"/>
    </location>
</feature>
<dbReference type="PANTHER" id="PTHR24148">
    <property type="entry name" value="ANKYRIN REPEAT DOMAIN-CONTAINING PROTEIN 39 HOMOLOG-RELATED"/>
    <property type="match status" value="1"/>
</dbReference>
<feature type="region of interest" description="Disordered" evidence="1">
    <location>
        <begin position="18"/>
        <end position="53"/>
    </location>
</feature>
<proteinExistence type="predicted"/>
<feature type="compositionally biased region" description="Low complexity" evidence="1">
    <location>
        <begin position="442"/>
        <end position="454"/>
    </location>
</feature>
<keyword evidence="4" id="KW-1185">Reference proteome</keyword>